<gene>
    <name evidence="2" type="ORF">Bca52824_093780</name>
</gene>
<proteinExistence type="predicted"/>
<dbReference type="GO" id="GO:0003676">
    <property type="term" value="F:nucleic acid binding"/>
    <property type="evidence" value="ECO:0007669"/>
    <property type="project" value="InterPro"/>
</dbReference>
<dbReference type="PANTHER" id="PTHR47074">
    <property type="entry name" value="BNAC02G40300D PROTEIN"/>
    <property type="match status" value="1"/>
</dbReference>
<comment type="caution">
    <text evidence="2">The sequence shown here is derived from an EMBL/GenBank/DDBJ whole genome shotgun (WGS) entry which is preliminary data.</text>
</comment>
<name>A0A8X7P1U7_BRACI</name>
<evidence type="ECO:0000313" key="2">
    <source>
        <dbReference type="EMBL" id="KAG2244369.1"/>
    </source>
</evidence>
<sequence length="193" mass="21521">MEAEIWRNLQVPIHDRTATSLAPNASPLGWIKPPETWVKCNIAASWVPSSCLSGGAWIVRNASGSVVFHSRRSFSNLDSTLLTDLTSLQWSIEAMSSLQMDKVMFETSSEVLKVAFLRRSSSPRINQLVADILQKLNSFTDWRLSHVENERNKVASLIARSVTLDNRFHSYVATGGPSWLQHILAQESAMAPI</sequence>
<dbReference type="InterPro" id="IPR052929">
    <property type="entry name" value="RNase_H-like_EbsB-rel"/>
</dbReference>
<feature type="domain" description="RNase H type-1" evidence="1">
    <location>
        <begin position="41"/>
        <end position="161"/>
    </location>
</feature>
<protein>
    <recommendedName>
        <fullName evidence="1">RNase H type-1 domain-containing protein</fullName>
    </recommendedName>
</protein>
<dbReference type="OrthoDB" id="1022447at2759"/>
<evidence type="ECO:0000313" key="3">
    <source>
        <dbReference type="Proteomes" id="UP000886595"/>
    </source>
</evidence>
<dbReference type="CDD" id="cd06222">
    <property type="entry name" value="RNase_H_like"/>
    <property type="match status" value="1"/>
</dbReference>
<dbReference type="Gene3D" id="3.30.420.10">
    <property type="entry name" value="Ribonuclease H-like superfamily/Ribonuclease H"/>
    <property type="match status" value="1"/>
</dbReference>
<dbReference type="InterPro" id="IPR044730">
    <property type="entry name" value="RNase_H-like_dom_plant"/>
</dbReference>
<accession>A0A8X7P1U7</accession>
<dbReference type="AlphaFoldDB" id="A0A8X7P1U7"/>
<dbReference type="Proteomes" id="UP000886595">
    <property type="component" value="Unassembled WGS sequence"/>
</dbReference>
<dbReference type="InterPro" id="IPR036397">
    <property type="entry name" value="RNaseH_sf"/>
</dbReference>
<dbReference type="PANTHER" id="PTHR47074:SF53">
    <property type="entry name" value="REVERSE TRANSCRIPTASE-LIKE PROTEIN"/>
    <property type="match status" value="1"/>
</dbReference>
<dbReference type="EMBL" id="JAAMPC010000087">
    <property type="protein sequence ID" value="KAG2244369.1"/>
    <property type="molecule type" value="Genomic_DNA"/>
</dbReference>
<dbReference type="Pfam" id="PF13456">
    <property type="entry name" value="RVT_3"/>
    <property type="match status" value="1"/>
</dbReference>
<organism evidence="2 3">
    <name type="scientific">Brassica carinata</name>
    <name type="common">Ethiopian mustard</name>
    <name type="synonym">Abyssinian cabbage</name>
    <dbReference type="NCBI Taxonomy" id="52824"/>
    <lineage>
        <taxon>Eukaryota</taxon>
        <taxon>Viridiplantae</taxon>
        <taxon>Streptophyta</taxon>
        <taxon>Embryophyta</taxon>
        <taxon>Tracheophyta</taxon>
        <taxon>Spermatophyta</taxon>
        <taxon>Magnoliopsida</taxon>
        <taxon>eudicotyledons</taxon>
        <taxon>Gunneridae</taxon>
        <taxon>Pentapetalae</taxon>
        <taxon>rosids</taxon>
        <taxon>malvids</taxon>
        <taxon>Brassicales</taxon>
        <taxon>Brassicaceae</taxon>
        <taxon>Brassiceae</taxon>
        <taxon>Brassica</taxon>
    </lineage>
</organism>
<evidence type="ECO:0000259" key="1">
    <source>
        <dbReference type="Pfam" id="PF13456"/>
    </source>
</evidence>
<keyword evidence="3" id="KW-1185">Reference proteome</keyword>
<reference evidence="2 3" key="1">
    <citation type="submission" date="2020-02" db="EMBL/GenBank/DDBJ databases">
        <authorList>
            <person name="Ma Q."/>
            <person name="Huang Y."/>
            <person name="Song X."/>
            <person name="Pei D."/>
        </authorList>
    </citation>
    <scope>NUCLEOTIDE SEQUENCE [LARGE SCALE GENOMIC DNA]</scope>
    <source>
        <strain evidence="2">Sxm20200214</strain>
        <tissue evidence="2">Leaf</tissue>
    </source>
</reference>
<dbReference type="InterPro" id="IPR002156">
    <property type="entry name" value="RNaseH_domain"/>
</dbReference>
<dbReference type="GO" id="GO:0004523">
    <property type="term" value="F:RNA-DNA hybrid ribonuclease activity"/>
    <property type="evidence" value="ECO:0007669"/>
    <property type="project" value="InterPro"/>
</dbReference>